<dbReference type="Gene3D" id="3.30.565.10">
    <property type="entry name" value="Histidine kinase-like ATPase, C-terminal domain"/>
    <property type="match status" value="1"/>
</dbReference>
<gene>
    <name evidence="12" type="ORF">N802_04535</name>
</gene>
<comment type="catalytic activity">
    <reaction evidence="1">
        <text>ATP + protein L-histidine = ADP + protein N-phospho-L-histidine.</text>
        <dbReference type="EC" id="2.7.13.3"/>
    </reaction>
</comment>
<keyword evidence="10" id="KW-1133">Transmembrane helix</keyword>
<dbReference type="PANTHER" id="PTHR24421">
    <property type="entry name" value="NITRATE/NITRITE SENSOR PROTEIN NARX-RELATED"/>
    <property type="match status" value="1"/>
</dbReference>
<dbReference type="GO" id="GO:0046983">
    <property type="term" value="F:protein dimerization activity"/>
    <property type="evidence" value="ECO:0007669"/>
    <property type="project" value="InterPro"/>
</dbReference>
<dbReference type="InterPro" id="IPR005467">
    <property type="entry name" value="His_kinase_dom"/>
</dbReference>
<keyword evidence="13" id="KW-1185">Reference proteome</keyword>
<proteinExistence type="predicted"/>
<evidence type="ECO:0000313" key="12">
    <source>
        <dbReference type="EMBL" id="KGN31363.1"/>
    </source>
</evidence>
<accession>A0A0A0J2K3</accession>
<evidence type="ECO:0000256" key="2">
    <source>
        <dbReference type="ARBA" id="ARBA00012438"/>
    </source>
</evidence>
<dbReference type="SMART" id="SM00387">
    <property type="entry name" value="HATPase_c"/>
    <property type="match status" value="1"/>
</dbReference>
<dbReference type="PANTHER" id="PTHR24421:SF10">
    <property type="entry name" value="NITRATE_NITRITE SENSOR PROTEIN NARQ"/>
    <property type="match status" value="1"/>
</dbReference>
<feature type="region of interest" description="Disordered" evidence="9">
    <location>
        <begin position="141"/>
        <end position="167"/>
    </location>
</feature>
<dbReference type="InterPro" id="IPR050482">
    <property type="entry name" value="Sensor_HK_TwoCompSys"/>
</dbReference>
<dbReference type="GO" id="GO:0005524">
    <property type="term" value="F:ATP binding"/>
    <property type="evidence" value="ECO:0007669"/>
    <property type="project" value="UniProtKB-KW"/>
</dbReference>
<dbReference type="EMBL" id="AVPJ01000012">
    <property type="protein sequence ID" value="KGN31363.1"/>
    <property type="molecule type" value="Genomic_DNA"/>
</dbReference>
<dbReference type="RefSeq" id="WP_052109983.1">
    <property type="nucleotide sequence ID" value="NZ_AVPJ01000012.1"/>
</dbReference>
<dbReference type="InterPro" id="IPR036890">
    <property type="entry name" value="HATPase_C_sf"/>
</dbReference>
<evidence type="ECO:0000259" key="11">
    <source>
        <dbReference type="PROSITE" id="PS50109"/>
    </source>
</evidence>
<dbReference type="Gene3D" id="1.20.5.1930">
    <property type="match status" value="1"/>
</dbReference>
<evidence type="ECO:0000256" key="9">
    <source>
        <dbReference type="SAM" id="MobiDB-lite"/>
    </source>
</evidence>
<evidence type="ECO:0000256" key="3">
    <source>
        <dbReference type="ARBA" id="ARBA00022553"/>
    </source>
</evidence>
<dbReference type="InterPro" id="IPR011712">
    <property type="entry name" value="Sig_transdc_His_kin_sub3_dim/P"/>
</dbReference>
<dbReference type="AlphaFoldDB" id="A0A0A0J2K3"/>
<keyword evidence="4" id="KW-0808">Transferase</keyword>
<keyword evidence="8" id="KW-0902">Two-component regulatory system</keyword>
<keyword evidence="10" id="KW-0472">Membrane</keyword>
<keyword evidence="5" id="KW-0547">Nucleotide-binding</keyword>
<feature type="transmembrane region" description="Helical" evidence="10">
    <location>
        <begin position="177"/>
        <end position="196"/>
    </location>
</feature>
<evidence type="ECO:0000256" key="4">
    <source>
        <dbReference type="ARBA" id="ARBA00022679"/>
    </source>
</evidence>
<dbReference type="GO" id="GO:0016020">
    <property type="term" value="C:membrane"/>
    <property type="evidence" value="ECO:0007669"/>
    <property type="project" value="InterPro"/>
</dbReference>
<feature type="domain" description="Histidine kinase" evidence="11">
    <location>
        <begin position="462"/>
        <end position="549"/>
    </location>
</feature>
<dbReference type="Pfam" id="PF02518">
    <property type="entry name" value="HATPase_c"/>
    <property type="match status" value="1"/>
</dbReference>
<sequence>MPRRPDLVDLAIACVAFAFALVTSPHDGTYVGTVLFGTIVGTVLGLLLRLGVQTARGALAQDRKARELGDIDPGEAARVAVVQERARLSSDVEACIRGSLHRVAGEVAAWRDGDDPRPRARRIQAHAREASSELRRQLGLLRADEATDTGEPARAAGSADEGANVARPQRALERRDLLLGGAVGALAAVETVTIARSEMPEAVGPLPLALTVLAAATLAGWRAAASWAALLCACVFAVAWALPDVQVLSGGWMMVTLGGLMWTLGAARWTPRTVAPALVLAIVASGSRLAEDRDNAGILIVTLVLAWSIGAVVGWNRRRHLQASTRAATLQSAIDVAREKALRSERLATARELHDVVSHAVGVIATQAAAAEVSWPADPTASKQALSTVSDAVERALAELDRAPGPDSVRSGRPAALPDSPPVEGLPVVSHDLGALVGRLRAAGMSVGLDAEPVPQRLEPIVYRIVQECLTNAARHAPGAAVDVRVRTQANNVDVRVTDDGPGPSRGSAGSGFGLTGLRERAALLGGTVRTLGSPGGGFVVEARLPVREEVDA</sequence>
<organism evidence="12 13">
    <name type="scientific">Knoellia sinensis KCTC 19936</name>
    <dbReference type="NCBI Taxonomy" id="1385520"/>
    <lineage>
        <taxon>Bacteria</taxon>
        <taxon>Bacillati</taxon>
        <taxon>Actinomycetota</taxon>
        <taxon>Actinomycetes</taxon>
        <taxon>Micrococcales</taxon>
        <taxon>Intrasporangiaceae</taxon>
        <taxon>Knoellia</taxon>
    </lineage>
</organism>
<evidence type="ECO:0000256" key="7">
    <source>
        <dbReference type="ARBA" id="ARBA00022840"/>
    </source>
</evidence>
<dbReference type="SUPFAM" id="SSF55874">
    <property type="entry name" value="ATPase domain of HSP90 chaperone/DNA topoisomerase II/histidine kinase"/>
    <property type="match status" value="1"/>
</dbReference>
<dbReference type="Pfam" id="PF07730">
    <property type="entry name" value="HisKA_3"/>
    <property type="match status" value="1"/>
</dbReference>
<evidence type="ECO:0000256" key="5">
    <source>
        <dbReference type="ARBA" id="ARBA00022741"/>
    </source>
</evidence>
<comment type="caution">
    <text evidence="12">The sequence shown here is derived from an EMBL/GenBank/DDBJ whole genome shotgun (WGS) entry which is preliminary data.</text>
</comment>
<keyword evidence="7" id="KW-0067">ATP-binding</keyword>
<feature type="transmembrane region" description="Helical" evidence="10">
    <location>
        <begin position="7"/>
        <end position="24"/>
    </location>
</feature>
<feature type="transmembrane region" description="Helical" evidence="10">
    <location>
        <begin position="249"/>
        <end position="267"/>
    </location>
</feature>
<protein>
    <recommendedName>
        <fullName evidence="2">histidine kinase</fullName>
        <ecNumber evidence="2">2.7.13.3</ecNumber>
    </recommendedName>
</protein>
<feature type="transmembrane region" description="Helical" evidence="10">
    <location>
        <begin position="227"/>
        <end position="243"/>
    </location>
</feature>
<dbReference type="STRING" id="1385520.N802_04535"/>
<keyword evidence="6" id="KW-0418">Kinase</keyword>
<evidence type="ECO:0000256" key="8">
    <source>
        <dbReference type="ARBA" id="ARBA00023012"/>
    </source>
</evidence>
<dbReference type="InterPro" id="IPR003594">
    <property type="entry name" value="HATPase_dom"/>
</dbReference>
<dbReference type="Proteomes" id="UP000030002">
    <property type="component" value="Unassembled WGS sequence"/>
</dbReference>
<evidence type="ECO:0000313" key="13">
    <source>
        <dbReference type="Proteomes" id="UP000030002"/>
    </source>
</evidence>
<dbReference type="GO" id="GO:0000155">
    <property type="term" value="F:phosphorelay sensor kinase activity"/>
    <property type="evidence" value="ECO:0007669"/>
    <property type="project" value="InterPro"/>
</dbReference>
<dbReference type="PROSITE" id="PS50109">
    <property type="entry name" value="HIS_KIN"/>
    <property type="match status" value="1"/>
</dbReference>
<dbReference type="OrthoDB" id="227596at2"/>
<evidence type="ECO:0000256" key="10">
    <source>
        <dbReference type="SAM" id="Phobius"/>
    </source>
</evidence>
<dbReference type="EC" id="2.7.13.3" evidence="2"/>
<keyword evidence="10" id="KW-0812">Transmembrane</keyword>
<feature type="transmembrane region" description="Helical" evidence="10">
    <location>
        <begin position="296"/>
        <end position="316"/>
    </location>
</feature>
<keyword evidence="3" id="KW-0597">Phosphoprotein</keyword>
<evidence type="ECO:0000256" key="1">
    <source>
        <dbReference type="ARBA" id="ARBA00000085"/>
    </source>
</evidence>
<evidence type="ECO:0000256" key="6">
    <source>
        <dbReference type="ARBA" id="ARBA00022777"/>
    </source>
</evidence>
<dbReference type="eggNOG" id="COG4585">
    <property type="taxonomic scope" value="Bacteria"/>
</dbReference>
<dbReference type="CDD" id="cd16917">
    <property type="entry name" value="HATPase_UhpB-NarQ-NarX-like"/>
    <property type="match status" value="1"/>
</dbReference>
<feature type="region of interest" description="Disordered" evidence="9">
    <location>
        <begin position="400"/>
        <end position="424"/>
    </location>
</feature>
<name>A0A0A0J2K3_9MICO</name>
<feature type="transmembrane region" description="Helical" evidence="10">
    <location>
        <begin position="30"/>
        <end position="48"/>
    </location>
</feature>
<reference evidence="12 13" key="1">
    <citation type="submission" date="2013-08" db="EMBL/GenBank/DDBJ databases">
        <title>The genome sequence of Knoellia sinensis.</title>
        <authorList>
            <person name="Zhu W."/>
            <person name="Wang G."/>
        </authorList>
    </citation>
    <scope>NUCLEOTIDE SEQUENCE [LARGE SCALE GENOMIC DNA]</scope>
    <source>
        <strain evidence="12 13">KCTC 19936</strain>
    </source>
</reference>